<dbReference type="PANTHER" id="PTHR15337:SF11">
    <property type="entry name" value="THIOREDOXIN DOMAIN-CONTAINING PROTEIN"/>
    <property type="match status" value="1"/>
</dbReference>
<dbReference type="Gene3D" id="3.40.30.10">
    <property type="entry name" value="Glutaredoxin"/>
    <property type="match status" value="1"/>
</dbReference>
<dbReference type="InterPro" id="IPR036249">
    <property type="entry name" value="Thioredoxin-like_sf"/>
</dbReference>
<keyword evidence="6" id="KW-1185">Reference proteome</keyword>
<dbReference type="InterPro" id="IPR017937">
    <property type="entry name" value="Thioredoxin_CS"/>
</dbReference>
<organism evidence="5 6">
    <name type="scientific">Neolewinella aurantiaca</name>
    <dbReference type="NCBI Taxonomy" id="2602767"/>
    <lineage>
        <taxon>Bacteria</taxon>
        <taxon>Pseudomonadati</taxon>
        <taxon>Bacteroidota</taxon>
        <taxon>Saprospiria</taxon>
        <taxon>Saprospirales</taxon>
        <taxon>Lewinellaceae</taxon>
        <taxon>Neolewinella</taxon>
    </lineage>
</organism>
<proteinExistence type="predicted"/>
<protein>
    <submittedName>
        <fullName evidence="5">DUF255 domain-containing protein</fullName>
    </submittedName>
</protein>
<evidence type="ECO:0000256" key="3">
    <source>
        <dbReference type="SAM" id="SignalP"/>
    </source>
</evidence>
<keyword evidence="2" id="KW-0676">Redox-active center</keyword>
<name>A0A5C7FVJ2_9BACT</name>
<accession>A0A5C7FVJ2</accession>
<dbReference type="InterPro" id="IPR051099">
    <property type="entry name" value="AGR/TXD"/>
</dbReference>
<evidence type="ECO:0000256" key="1">
    <source>
        <dbReference type="ARBA" id="ARBA00022729"/>
    </source>
</evidence>
<dbReference type="SUPFAM" id="SSF52833">
    <property type="entry name" value="Thioredoxin-like"/>
    <property type="match status" value="1"/>
</dbReference>
<evidence type="ECO:0000313" key="5">
    <source>
        <dbReference type="EMBL" id="TXF90365.1"/>
    </source>
</evidence>
<dbReference type="PROSITE" id="PS00194">
    <property type="entry name" value="THIOREDOXIN_1"/>
    <property type="match status" value="1"/>
</dbReference>
<comment type="caution">
    <text evidence="5">The sequence shown here is derived from an EMBL/GenBank/DDBJ whole genome shotgun (WGS) entry which is preliminary data.</text>
</comment>
<dbReference type="Proteomes" id="UP000321907">
    <property type="component" value="Unassembled WGS sequence"/>
</dbReference>
<evidence type="ECO:0000313" key="6">
    <source>
        <dbReference type="Proteomes" id="UP000321907"/>
    </source>
</evidence>
<keyword evidence="1 3" id="KW-0732">Signal</keyword>
<dbReference type="PANTHER" id="PTHR15337">
    <property type="entry name" value="ANTERIOR GRADIENT PROTEIN-RELATED"/>
    <property type="match status" value="1"/>
</dbReference>
<dbReference type="RefSeq" id="WP_147929847.1">
    <property type="nucleotide sequence ID" value="NZ_VOXD01000007.1"/>
</dbReference>
<feature type="signal peptide" evidence="3">
    <location>
        <begin position="1"/>
        <end position="22"/>
    </location>
</feature>
<dbReference type="InterPro" id="IPR004879">
    <property type="entry name" value="Ssp411-like_TRX"/>
</dbReference>
<reference evidence="5 6" key="1">
    <citation type="submission" date="2019-08" db="EMBL/GenBank/DDBJ databases">
        <title>Lewinella sp. strain SSH13 Genome sequencing and assembly.</title>
        <authorList>
            <person name="Kim I."/>
        </authorList>
    </citation>
    <scope>NUCLEOTIDE SEQUENCE [LARGE SCALE GENOMIC DNA]</scope>
    <source>
        <strain evidence="5 6">SSH13</strain>
    </source>
</reference>
<sequence length="172" mass="19795">MSLLRLTLAFVAVLSFTSTTSAQIKWMSWDEAITANKKEPKKLLVDVYTEWCGWCKKMDKAVFTDPVIEAYVKENFYAVKFDAEQKGAIKYDGYTFNFNPEATRRGVHDLAVALLDSRMSYPSIVYLDENRDRISISPGFKPANKFINELNFIQGGHYKTKTYQEYLKTIGK</sequence>
<feature type="chain" id="PRO_5023020069" evidence="3">
    <location>
        <begin position="23"/>
        <end position="172"/>
    </location>
</feature>
<dbReference type="Pfam" id="PF03190">
    <property type="entry name" value="Thioredox_DsbH"/>
    <property type="match status" value="1"/>
</dbReference>
<evidence type="ECO:0000259" key="4">
    <source>
        <dbReference type="Pfam" id="PF03190"/>
    </source>
</evidence>
<dbReference type="EMBL" id="VOXD01000007">
    <property type="protein sequence ID" value="TXF90365.1"/>
    <property type="molecule type" value="Genomic_DNA"/>
</dbReference>
<dbReference type="OrthoDB" id="9811036at2"/>
<evidence type="ECO:0000256" key="2">
    <source>
        <dbReference type="ARBA" id="ARBA00023284"/>
    </source>
</evidence>
<feature type="domain" description="Spermatogenesis-associated protein 20-like TRX" evidence="4">
    <location>
        <begin position="20"/>
        <end position="130"/>
    </location>
</feature>
<gene>
    <name evidence="5" type="ORF">FUA23_06125</name>
</gene>
<dbReference type="AlphaFoldDB" id="A0A5C7FVJ2"/>